<evidence type="ECO:0000256" key="4">
    <source>
        <dbReference type="ARBA" id="ARBA00023136"/>
    </source>
</evidence>
<dbReference type="Proteomes" id="UP000544095">
    <property type="component" value="Unassembled WGS sequence"/>
</dbReference>
<keyword evidence="3" id="KW-1133">Transmembrane helix</keyword>
<dbReference type="SUPFAM" id="SSF144083">
    <property type="entry name" value="Magnesium transport protein CorA, transmembrane region"/>
    <property type="match status" value="1"/>
</dbReference>
<gene>
    <name evidence="6" type="ORF">FPANT_8762</name>
</gene>
<organism evidence="6 7">
    <name type="scientific">Fusarium pseudoanthophilum</name>
    <dbReference type="NCBI Taxonomy" id="48495"/>
    <lineage>
        <taxon>Eukaryota</taxon>
        <taxon>Fungi</taxon>
        <taxon>Dikarya</taxon>
        <taxon>Ascomycota</taxon>
        <taxon>Pezizomycotina</taxon>
        <taxon>Sordariomycetes</taxon>
        <taxon>Hypocreomycetidae</taxon>
        <taxon>Hypocreales</taxon>
        <taxon>Nectriaceae</taxon>
        <taxon>Fusarium</taxon>
        <taxon>Fusarium fujikuroi species complex</taxon>
    </lineage>
</organism>
<feature type="compositionally biased region" description="Polar residues" evidence="5">
    <location>
        <begin position="83"/>
        <end position="95"/>
    </location>
</feature>
<comment type="caution">
    <text evidence="6">The sequence shown here is derived from an EMBL/GenBank/DDBJ whole genome shotgun (WGS) entry which is preliminary data.</text>
</comment>
<feature type="compositionally biased region" description="Basic and acidic residues" evidence="5">
    <location>
        <begin position="560"/>
        <end position="569"/>
    </location>
</feature>
<reference evidence="6 7" key="1">
    <citation type="submission" date="2020-05" db="EMBL/GenBank/DDBJ databases">
        <title>Identification and distribution of gene clusters putatively required for synthesis of sphingolipid metabolism inhibitors in phylogenetically diverse species of the filamentous fungus Fusarium.</title>
        <authorList>
            <person name="Kim H.-S."/>
            <person name="Busman M."/>
            <person name="Brown D.W."/>
            <person name="Divon H."/>
            <person name="Uhlig S."/>
            <person name="Proctor R.H."/>
        </authorList>
    </citation>
    <scope>NUCLEOTIDE SEQUENCE [LARGE SCALE GENOMIC DNA]</scope>
    <source>
        <strain evidence="6 7">NRRL 25211</strain>
    </source>
</reference>
<sequence>MALQIISFVLSVLVFLLKGLVYLENFWYKVVWSKWRPPSKTVLEKLILRKENEIWHAVIFGSDGDTQRLFKDLTYNPTPEAPRTSSNGATASSPSKVEAGGIFRRPKTNLREAVETDVEEHEVAGRGKAREKAVQGRLEAIADQLANSTRTLNRKERVQTQQFSRGTFSLLWMAIHRDHKKDVERIAPSHRCELGNKNAIENLICNGADLASLNRDGKTPRRVLFDCHDSAEDIWKNMAPPPRRKQKPGPGLSAPSETPSQKHNRIPKAAMAVCKKSAVYCRYQRNDLDTESRDSLNWTAADKYVSDVFDPNHRSKDTTFLDECDKECQRAWKDSREAFRGEGHEDEHEHKPPAGKVAGDTWRWVNFPANNITWIRDFIQDNSNTSHATWGFFESNMEVRDMNNNGFPIRVPHAFMSDGKPSKNAYSGQTETGSVVSLVIPFIDIEVESPYHSTAKQIEEAYSPFTKFDGVQMPQTLDETSINVKSRSKLRNKENQVIYRWSKNKDAEEEKQLPLDLTVRNPGSKLAYLLRTVREGIEMRNKKESRALPSGQMRQGSRGQKADVSAEMHRTRKDRRPKWLMVRQLWLWKLDDGTILSAIPLRTNINMADDLFQIIQQGRLHEISGADDLIKHILQETVTFPDKYLRAGLGEHILDVFESEIASEADKEATFFNNFTQNNWDSEHANSAIDCTWRVKDIRDELNLIKNVFSSQLEVVQQFSTVLVKQKAEDVDYIRNLESKLKGMIDRTTHMEEDAEKTSNSLNGISQAMLSQASLKEAEEARLMNLILLPFTIVTVIFTPLSFMTSLFAVNSDGFPHNEDGELRIPSDWFWRRMVTLAIALKCLGLSHSLPLKFCCDACPYDPGASDPQRWALRRSRSTTTEIATTTISGVASEETTTTAESDSAVETSVIVSTSALETSTLESSTLESTSFQVSTSLAEASTHTTEDATTTTTSPAQSVQTPLNGDFEDTTLAPWESTGTTAVLFQGAVCYQGNQCADLPGPYSGNTAKICQRVDIQQGYEYTFAAHLRQGCTYYSAGEGEDLDCDNNINSVKLSIDGVFDSEAKPVSWDNQYHEYSNTFQYTGPSIDSTDLCVSVIINQGESPCRPTTVTSVAEASSTIASDTTVTTLATTATTALVETTSTAAAESTTTTEAPACVETQVVINPGFDDSASSKSPWSGDGSIITDGANSAPNAISFVFSNGVGDAQISQTLANLDGTYRLNYNWGVFSGVNVGSGFGCSIIPKVGDDGLPGVYPGDYTGWIPESQTWSSGSSAVAQADLSFVLQCGGEYDQLTINIDDITFTKLCGPQAS</sequence>
<dbReference type="PANTHER" id="PTHR47685:SF1">
    <property type="entry name" value="MAGNESIUM TRANSPORT PROTEIN CORA"/>
    <property type="match status" value="1"/>
</dbReference>
<evidence type="ECO:0000256" key="2">
    <source>
        <dbReference type="ARBA" id="ARBA00022692"/>
    </source>
</evidence>
<feature type="region of interest" description="Disordered" evidence="5">
    <location>
        <begin position="235"/>
        <end position="267"/>
    </location>
</feature>
<dbReference type="InterPro" id="IPR050829">
    <property type="entry name" value="CorA_MIT"/>
</dbReference>
<evidence type="ECO:0000313" key="7">
    <source>
        <dbReference type="Proteomes" id="UP000544095"/>
    </source>
</evidence>
<keyword evidence="7" id="KW-1185">Reference proteome</keyword>
<evidence type="ECO:0000256" key="1">
    <source>
        <dbReference type="ARBA" id="ARBA00004141"/>
    </source>
</evidence>
<feature type="region of interest" description="Disordered" evidence="5">
    <location>
        <begin position="938"/>
        <end position="963"/>
    </location>
</feature>
<keyword evidence="4" id="KW-0472">Membrane</keyword>
<dbReference type="InterPro" id="IPR045863">
    <property type="entry name" value="CorA_TM1_TM2"/>
</dbReference>
<dbReference type="EMBL" id="JAAOAR010000455">
    <property type="protein sequence ID" value="KAF5581843.1"/>
    <property type="molecule type" value="Genomic_DNA"/>
</dbReference>
<feature type="compositionally biased region" description="Low complexity" evidence="5">
    <location>
        <begin position="939"/>
        <end position="963"/>
    </location>
</feature>
<dbReference type="GO" id="GO:0016020">
    <property type="term" value="C:membrane"/>
    <property type="evidence" value="ECO:0007669"/>
    <property type="project" value="UniProtKB-SubCell"/>
</dbReference>
<feature type="region of interest" description="Disordered" evidence="5">
    <location>
        <begin position="541"/>
        <end position="570"/>
    </location>
</feature>
<name>A0A8H5NYQ9_9HYPO</name>
<evidence type="ECO:0000256" key="3">
    <source>
        <dbReference type="ARBA" id="ARBA00022989"/>
    </source>
</evidence>
<dbReference type="GO" id="GO:0046873">
    <property type="term" value="F:metal ion transmembrane transporter activity"/>
    <property type="evidence" value="ECO:0007669"/>
    <property type="project" value="InterPro"/>
</dbReference>
<proteinExistence type="predicted"/>
<accession>A0A8H5NYQ9</accession>
<evidence type="ECO:0000313" key="6">
    <source>
        <dbReference type="EMBL" id="KAF5581843.1"/>
    </source>
</evidence>
<dbReference type="Gene3D" id="1.20.58.340">
    <property type="entry name" value="Magnesium transport protein CorA, transmembrane region"/>
    <property type="match status" value="1"/>
</dbReference>
<dbReference type="InterPro" id="IPR002523">
    <property type="entry name" value="MgTranspt_CorA/ZnTranspt_ZntB"/>
</dbReference>
<keyword evidence="2" id="KW-0812">Transmembrane</keyword>
<dbReference type="Gene3D" id="2.60.120.260">
    <property type="entry name" value="Galactose-binding domain-like"/>
    <property type="match status" value="1"/>
</dbReference>
<dbReference type="PANTHER" id="PTHR47685">
    <property type="entry name" value="MAGNESIUM TRANSPORT PROTEIN CORA"/>
    <property type="match status" value="1"/>
</dbReference>
<dbReference type="Pfam" id="PF01544">
    <property type="entry name" value="CorA"/>
    <property type="match status" value="1"/>
</dbReference>
<protein>
    <submittedName>
        <fullName evidence="6">Uncharacterized protein</fullName>
    </submittedName>
</protein>
<evidence type="ECO:0000256" key="5">
    <source>
        <dbReference type="SAM" id="MobiDB-lite"/>
    </source>
</evidence>
<comment type="subcellular location">
    <subcellularLocation>
        <location evidence="1">Membrane</location>
        <topology evidence="1">Multi-pass membrane protein</topology>
    </subcellularLocation>
</comment>
<feature type="region of interest" description="Disordered" evidence="5">
    <location>
        <begin position="73"/>
        <end position="98"/>
    </location>
</feature>